<dbReference type="InterPro" id="IPR037291">
    <property type="entry name" value="DUF4139"/>
</dbReference>
<feature type="signal peptide" evidence="1">
    <location>
        <begin position="1"/>
        <end position="22"/>
    </location>
</feature>
<reference evidence="3 4" key="1">
    <citation type="submission" date="2013-03" db="EMBL/GenBank/DDBJ databases">
        <title>Salinisphaera dokdonensis CL-ES53 Genome Sequencing.</title>
        <authorList>
            <person name="Li C."/>
            <person name="Lai Q."/>
            <person name="Shao Z."/>
        </authorList>
    </citation>
    <scope>NUCLEOTIDE SEQUENCE [LARGE SCALE GENOMIC DNA]</scope>
    <source>
        <strain evidence="3 4">CL-ES53</strain>
    </source>
</reference>
<keyword evidence="4" id="KW-1185">Reference proteome</keyword>
<sequence length="453" mass="47845">MISKLSTPALFTAALLGAPAFAQSAGEDDGAVDAMAIYNRGAAVIQTTRDINLDTGMQTVGWPIDGRLRADTLWLEGDGVRLTGLSARSSDDSGAGLLAARVGQPVTLLRDDSAGQAQTREATLVGLSGDSALVRVDDRIERLTPNSLWRLAWPAGGDAPSGLQLDIEADSAGSQPLTATYQIDGPSWQASYTGRFDAEAGELSLQSLAVIDNSGGSDLNAKQAWLVAGDVSRANGRGPQPMMMARSEAKMSDSAPQAVGDTYRYTLDGPLKVAAGATRAVSMMAPVTLDAERRYRFENSFYALGRDGARSHAAVQLHFENSSDEPLPAGVVRVYDGNRKATLMGEDSIADTPKGAPVTLAMGSAFDITGERRMVEDSKTENNQRKRSVEITLHNASERDATVDVVEHLPDAADVVSSSIEPRDDSAANTATWEVDVPANGKTTLSYSASWPG</sequence>
<evidence type="ECO:0000313" key="3">
    <source>
        <dbReference type="EMBL" id="MES1928480.1"/>
    </source>
</evidence>
<evidence type="ECO:0000256" key="1">
    <source>
        <dbReference type="SAM" id="SignalP"/>
    </source>
</evidence>
<feature type="domain" description="DUF4139" evidence="2">
    <location>
        <begin position="177"/>
        <end position="449"/>
    </location>
</feature>
<organism evidence="3 4">
    <name type="scientific">Salinisphaera dokdonensis CL-ES53</name>
    <dbReference type="NCBI Taxonomy" id="1304272"/>
    <lineage>
        <taxon>Bacteria</taxon>
        <taxon>Pseudomonadati</taxon>
        <taxon>Pseudomonadota</taxon>
        <taxon>Gammaproteobacteria</taxon>
        <taxon>Salinisphaerales</taxon>
        <taxon>Salinisphaeraceae</taxon>
        <taxon>Salinisphaera</taxon>
    </lineage>
</organism>
<evidence type="ECO:0000259" key="2">
    <source>
        <dbReference type="Pfam" id="PF13598"/>
    </source>
</evidence>
<comment type="caution">
    <text evidence="3">The sequence shown here is derived from an EMBL/GenBank/DDBJ whole genome shotgun (WGS) entry which is preliminary data.</text>
</comment>
<dbReference type="RefSeq" id="WP_353109580.1">
    <property type="nucleotide sequence ID" value="NZ_APND01000001.1"/>
</dbReference>
<dbReference type="Proteomes" id="UP001460888">
    <property type="component" value="Unassembled WGS sequence"/>
</dbReference>
<feature type="chain" id="PRO_5045139008" description="DUF4139 domain-containing protein" evidence="1">
    <location>
        <begin position="23"/>
        <end position="453"/>
    </location>
</feature>
<keyword evidence="1" id="KW-0732">Signal</keyword>
<protein>
    <recommendedName>
        <fullName evidence="2">DUF4139 domain-containing protein</fullName>
    </recommendedName>
</protein>
<accession>A0ABV2AXV5</accession>
<proteinExistence type="predicted"/>
<dbReference type="EMBL" id="APND01000001">
    <property type="protein sequence ID" value="MES1928480.1"/>
    <property type="molecule type" value="Genomic_DNA"/>
</dbReference>
<name>A0ABV2AXV5_9GAMM</name>
<dbReference type="Pfam" id="PF13598">
    <property type="entry name" value="DUF4139"/>
    <property type="match status" value="1"/>
</dbReference>
<dbReference type="PANTHER" id="PTHR38075:SF1">
    <property type="entry name" value="DUF4139 DOMAIN-CONTAINING PROTEIN"/>
    <property type="match status" value="1"/>
</dbReference>
<dbReference type="PANTHER" id="PTHR38075">
    <property type="entry name" value="DUF4139 DOMAIN-CONTAINING PROTEIN"/>
    <property type="match status" value="1"/>
</dbReference>
<gene>
    <name evidence="3" type="ORF">SADO_04455</name>
</gene>
<evidence type="ECO:0000313" key="4">
    <source>
        <dbReference type="Proteomes" id="UP001460888"/>
    </source>
</evidence>